<dbReference type="InterPro" id="IPR032135">
    <property type="entry name" value="DUF4817"/>
</dbReference>
<name>A0A310S681_9HYME</name>
<accession>A0A310S681</accession>
<feature type="domain" description="DUF4817" evidence="1">
    <location>
        <begin position="6"/>
        <end position="58"/>
    </location>
</feature>
<dbReference type="Pfam" id="PF16087">
    <property type="entry name" value="DUF4817"/>
    <property type="match status" value="1"/>
</dbReference>
<protein>
    <recommendedName>
        <fullName evidence="1">DUF4817 domain-containing protein</fullName>
    </recommendedName>
</protein>
<evidence type="ECO:0000313" key="2">
    <source>
        <dbReference type="EMBL" id="OAD53117.1"/>
    </source>
</evidence>
<sequence>MKRYTKKQRVFIVEQYFKSNEGLAATVRNFHTKYGGISDLTSPIVKKLIKKFREAGSISDLRHSGRPSTSRSTQNIEAVRESAAKNPRISIRHRSQELDISKSSLQRILMKDLHLPIYKVELTQELKSTDHAQSREFIEWIAKQVNADFSNKIIFSDEAHFHLDGFVIRQNCRI</sequence>
<dbReference type="PANTHER" id="PTHR47326:SF1">
    <property type="entry name" value="HTH PSQ-TYPE DOMAIN-CONTAINING PROTEIN"/>
    <property type="match status" value="1"/>
</dbReference>
<evidence type="ECO:0000259" key="1">
    <source>
        <dbReference type="Pfam" id="PF16087"/>
    </source>
</evidence>
<organism evidence="2 3">
    <name type="scientific">Eufriesea mexicana</name>
    <dbReference type="NCBI Taxonomy" id="516756"/>
    <lineage>
        <taxon>Eukaryota</taxon>
        <taxon>Metazoa</taxon>
        <taxon>Ecdysozoa</taxon>
        <taxon>Arthropoda</taxon>
        <taxon>Hexapoda</taxon>
        <taxon>Insecta</taxon>
        <taxon>Pterygota</taxon>
        <taxon>Neoptera</taxon>
        <taxon>Endopterygota</taxon>
        <taxon>Hymenoptera</taxon>
        <taxon>Apocrita</taxon>
        <taxon>Aculeata</taxon>
        <taxon>Apoidea</taxon>
        <taxon>Anthophila</taxon>
        <taxon>Apidae</taxon>
        <taxon>Eufriesea</taxon>
    </lineage>
</organism>
<dbReference type="OrthoDB" id="7615605at2759"/>
<evidence type="ECO:0000313" key="3">
    <source>
        <dbReference type="Proteomes" id="UP000250275"/>
    </source>
</evidence>
<gene>
    <name evidence="2" type="ORF">WN48_10746</name>
</gene>
<reference evidence="2 3" key="1">
    <citation type="submission" date="2015-07" db="EMBL/GenBank/DDBJ databases">
        <title>The genome of Eufriesea mexicana.</title>
        <authorList>
            <person name="Pan H."/>
            <person name="Kapheim K."/>
        </authorList>
    </citation>
    <scope>NUCLEOTIDE SEQUENCE [LARGE SCALE GENOMIC DNA]</scope>
    <source>
        <strain evidence="2">0111107269</strain>
        <tissue evidence="2">Whole body</tissue>
    </source>
</reference>
<dbReference type="AlphaFoldDB" id="A0A310S681"/>
<proteinExistence type="predicted"/>
<keyword evidence="3" id="KW-1185">Reference proteome</keyword>
<dbReference type="PANTHER" id="PTHR47326">
    <property type="entry name" value="TRANSPOSABLE ELEMENT TC3 TRANSPOSASE-LIKE PROTEIN"/>
    <property type="match status" value="1"/>
</dbReference>
<dbReference type="EMBL" id="KQ768478">
    <property type="protein sequence ID" value="OAD53117.1"/>
    <property type="molecule type" value="Genomic_DNA"/>
</dbReference>
<dbReference type="Proteomes" id="UP000250275">
    <property type="component" value="Unassembled WGS sequence"/>
</dbReference>